<evidence type="ECO:0000256" key="1">
    <source>
        <dbReference type="SAM" id="MobiDB-lite"/>
    </source>
</evidence>
<gene>
    <name evidence="2" type="ORF">AN484_15325</name>
</gene>
<comment type="caution">
    <text evidence="2">The sequence shown here is derived from an EMBL/GenBank/DDBJ whole genome shotgun (WGS) entry which is preliminary data.</text>
</comment>
<protein>
    <submittedName>
        <fullName evidence="2">Uncharacterized protein</fullName>
    </submittedName>
</protein>
<dbReference type="EMBL" id="LJOW01000081">
    <property type="protein sequence ID" value="OBQ42857.1"/>
    <property type="molecule type" value="Genomic_DNA"/>
</dbReference>
<dbReference type="AlphaFoldDB" id="A0A1B7X0F6"/>
<accession>A0A1B7X0F6</accession>
<name>A0A1B7X0F6_APHFL</name>
<reference evidence="2 3" key="1">
    <citation type="submission" date="2015-09" db="EMBL/GenBank/DDBJ databases">
        <title>Aphanizomenon flos-aquae WA102.</title>
        <authorList>
            <person name="Driscoll C."/>
        </authorList>
    </citation>
    <scope>NUCLEOTIDE SEQUENCE [LARGE SCALE GENOMIC DNA]</scope>
    <source>
        <strain evidence="2">WA102</strain>
    </source>
</reference>
<evidence type="ECO:0000313" key="2">
    <source>
        <dbReference type="EMBL" id="OBQ42857.1"/>
    </source>
</evidence>
<organism evidence="2 3">
    <name type="scientific">Aphanizomenon flos-aquae WA102</name>
    <dbReference type="NCBI Taxonomy" id="1710896"/>
    <lineage>
        <taxon>Bacteria</taxon>
        <taxon>Bacillati</taxon>
        <taxon>Cyanobacteriota</taxon>
        <taxon>Cyanophyceae</taxon>
        <taxon>Nostocales</taxon>
        <taxon>Aphanizomenonaceae</taxon>
        <taxon>Aphanizomenon</taxon>
    </lineage>
</organism>
<feature type="region of interest" description="Disordered" evidence="1">
    <location>
        <begin position="57"/>
        <end position="86"/>
    </location>
</feature>
<proteinExistence type="predicted"/>
<dbReference type="Proteomes" id="UP000092093">
    <property type="component" value="Unassembled WGS sequence"/>
</dbReference>
<evidence type="ECO:0000313" key="3">
    <source>
        <dbReference type="Proteomes" id="UP000092093"/>
    </source>
</evidence>
<sequence length="86" mass="9253">MGFRFADDRGDFLLSAGLDVPHQVVQAFGGRVAGRADDGHLQARALNVVLDAVPYQGRGDRGGEDTAHDPAQGHRFGREQEACRHG</sequence>
<feature type="compositionally biased region" description="Basic and acidic residues" evidence="1">
    <location>
        <begin position="58"/>
        <end position="86"/>
    </location>
</feature>